<name>A0A1M5W4Y4_9FIRM</name>
<reference evidence="3" key="1">
    <citation type="submission" date="2016-11" db="EMBL/GenBank/DDBJ databases">
        <authorList>
            <person name="Varghese N."/>
            <person name="Submissions S."/>
        </authorList>
    </citation>
    <scope>NUCLEOTIDE SEQUENCE [LARGE SCALE GENOMIC DNA]</scope>
    <source>
        <strain evidence="3">DSM 13643</strain>
    </source>
</reference>
<feature type="coiled-coil region" evidence="1">
    <location>
        <begin position="132"/>
        <end position="184"/>
    </location>
</feature>
<dbReference type="InterPro" id="IPR013493">
    <property type="entry name" value="CHP02677"/>
</dbReference>
<protein>
    <submittedName>
        <fullName evidence="2">TIGR02677 family protein</fullName>
    </submittedName>
</protein>
<organism evidence="2 3">
    <name type="scientific">Caloranaerobacter azorensis DSM 13643</name>
    <dbReference type="NCBI Taxonomy" id="1121264"/>
    <lineage>
        <taxon>Bacteria</taxon>
        <taxon>Bacillati</taxon>
        <taxon>Bacillota</taxon>
        <taxon>Tissierellia</taxon>
        <taxon>Tissierellales</taxon>
        <taxon>Thermohalobacteraceae</taxon>
        <taxon>Caloranaerobacter</taxon>
    </lineage>
</organism>
<evidence type="ECO:0000256" key="1">
    <source>
        <dbReference type="SAM" id="Coils"/>
    </source>
</evidence>
<keyword evidence="3" id="KW-1185">Reference proteome</keyword>
<dbReference type="AlphaFoldDB" id="A0A1M5W4Y4"/>
<sequence>MEINEKLLKQVTETKYLTVENAWRYRTIIRYFYLQAQKMKYWIYKEEVFEELKKHDIFKDYTIEQCRQDLDALVEWKNLNAVQDTSKASTIEEFKNKQFRYQITDYTVEIERMILKLENWKIEGASLEPSLLERFKKEIEKFKDMKNRDMKEVGSWWMSLNEDFKRLNQNYQDYIRHLNSVKAEEMMKTQQFLIFKDKFIEYLRNFVKELQQNSYAIEYIIKDVDEDTEKIVLDKVVEYSKSIPRLDMEISEKDIKENILGRWLSIKEWFLGSNFQESEASKLFGITNQIIRKITRYAFQIVESRNTAANRKEEYKKLCNIFLQAKDMEEAHMISAYAFGIPHMKHIRIDKHRETESINSGVYDEKPYEVIIKPRVRTYREKRDRTPIKDNTEKKKKILKETIEKRNQERKIIEGYIIDNQIEISKLPKIEPYVRTTLLKWISRANSSPDWKAKTEDGRVFKLIKSKNNERCTLDCEDGQLEMPSYILKFE</sequence>
<evidence type="ECO:0000313" key="2">
    <source>
        <dbReference type="EMBL" id="SHH82639.1"/>
    </source>
</evidence>
<dbReference type="OrthoDB" id="1639410at2"/>
<dbReference type="EMBL" id="FQXO01000088">
    <property type="protein sequence ID" value="SHH82639.1"/>
    <property type="molecule type" value="Genomic_DNA"/>
</dbReference>
<proteinExistence type="predicted"/>
<gene>
    <name evidence="2" type="ORF">SAMN02745135_02301</name>
</gene>
<dbReference type="NCBIfam" id="TIGR02677">
    <property type="entry name" value="TIGR02677 family protein"/>
    <property type="match status" value="1"/>
</dbReference>
<accession>A0A1M5W4Y4</accession>
<dbReference type="RefSeq" id="WP_073197756.1">
    <property type="nucleotide sequence ID" value="NZ_FQXO01000088.1"/>
</dbReference>
<dbReference type="Pfam" id="PF09660">
    <property type="entry name" value="DUF2397"/>
    <property type="match status" value="1"/>
</dbReference>
<evidence type="ECO:0000313" key="3">
    <source>
        <dbReference type="Proteomes" id="UP000183967"/>
    </source>
</evidence>
<dbReference type="Proteomes" id="UP000183967">
    <property type="component" value="Unassembled WGS sequence"/>
</dbReference>
<keyword evidence="1" id="KW-0175">Coiled coil</keyword>